<dbReference type="EMBL" id="KF900512">
    <property type="protein sequence ID" value="AIE97625.1"/>
    <property type="molecule type" value="Genomic_DNA"/>
</dbReference>
<evidence type="ECO:0008006" key="3">
    <source>
        <dbReference type="Google" id="ProtNLM"/>
    </source>
</evidence>
<dbReference type="AlphaFoldDB" id="A0A075G0U3"/>
<protein>
    <recommendedName>
        <fullName evidence="3">Transcription factor Pcc1</fullName>
    </recommendedName>
</protein>
<name>A0A075G0U3_9ARCH</name>
<dbReference type="NCBIfam" id="NF011470">
    <property type="entry name" value="PRK14887.1"/>
    <property type="match status" value="1"/>
</dbReference>
<proteinExistence type="inferred from homology"/>
<reference evidence="2" key="1">
    <citation type="journal article" date="2014" name="Genome Biol. Evol.">
        <title>Pangenome evidence for extensive interdomain horizontal transfer affecting lineage core and shell genes in uncultured planktonic thaumarchaeota and euryarchaeota.</title>
        <authorList>
            <person name="Deschamps P."/>
            <person name="Zivanovic Y."/>
            <person name="Moreira D."/>
            <person name="Rodriguez-Valera F."/>
            <person name="Lopez-Garcia P."/>
        </authorList>
    </citation>
    <scope>NUCLEOTIDE SEQUENCE</scope>
</reference>
<evidence type="ECO:0000256" key="1">
    <source>
        <dbReference type="ARBA" id="ARBA00007073"/>
    </source>
</evidence>
<dbReference type="Pfam" id="PF09341">
    <property type="entry name" value="Pcc1"/>
    <property type="match status" value="1"/>
</dbReference>
<comment type="similarity">
    <text evidence="1">Belongs to the CTAG/PCC1 family.</text>
</comment>
<dbReference type="Gene3D" id="3.30.310.50">
    <property type="entry name" value="Alpha-D-phosphohexomutase, C-terminal domain"/>
    <property type="match status" value="1"/>
</dbReference>
<evidence type="ECO:0000313" key="2">
    <source>
        <dbReference type="EMBL" id="AIE97625.1"/>
    </source>
</evidence>
<organism evidence="2">
    <name type="scientific">uncultured marine thaumarchaeote KM3_01_F07</name>
    <dbReference type="NCBI Taxonomy" id="1455953"/>
    <lineage>
        <taxon>Archaea</taxon>
        <taxon>Nitrososphaerota</taxon>
        <taxon>environmental samples</taxon>
    </lineage>
</organism>
<dbReference type="InterPro" id="IPR015419">
    <property type="entry name" value="CTAG/Pcc1"/>
</dbReference>
<sequence length="83" mass="9393">MLMISNFNAVIEIDAEEKTNAIFDSVNIDNKFYPENPTKTEMFCNDKITILVESDQLAQMRANLNSCIRLIQTGYDSIKSVGI</sequence>
<accession>A0A075G0U3</accession>